<dbReference type="KEGG" id="salq:SYNTR_2056"/>
<dbReference type="EMBL" id="CP046457">
    <property type="protein sequence ID" value="QGU00650.1"/>
    <property type="molecule type" value="Genomic_DNA"/>
</dbReference>
<dbReference type="PANTHER" id="PTHR43273">
    <property type="entry name" value="ANAEROBIC SULFATASE-MATURATING ENZYME HOMOLOG ASLB-RELATED"/>
    <property type="match status" value="1"/>
</dbReference>
<dbReference type="InterPro" id="IPR023885">
    <property type="entry name" value="4Fe4S-binding_SPASM_dom"/>
</dbReference>
<feature type="domain" description="Radical SAM core" evidence="6">
    <location>
        <begin position="98"/>
        <end position="324"/>
    </location>
</feature>
<accession>A0A6I6DLD9</accession>
<keyword evidence="4" id="KW-0408">Iron</keyword>
<organism evidence="7 8">
    <name type="scientific">Candidatus Syntrophocurvum alkaliphilum</name>
    <dbReference type="NCBI Taxonomy" id="2293317"/>
    <lineage>
        <taxon>Bacteria</taxon>
        <taxon>Bacillati</taxon>
        <taxon>Bacillota</taxon>
        <taxon>Clostridia</taxon>
        <taxon>Eubacteriales</taxon>
        <taxon>Syntrophomonadaceae</taxon>
        <taxon>Candidatus Syntrophocurvum</taxon>
    </lineage>
</organism>
<evidence type="ECO:0000256" key="5">
    <source>
        <dbReference type="ARBA" id="ARBA00023014"/>
    </source>
</evidence>
<dbReference type="PROSITE" id="PS51918">
    <property type="entry name" value="RADICAL_SAM"/>
    <property type="match status" value="1"/>
</dbReference>
<evidence type="ECO:0000256" key="1">
    <source>
        <dbReference type="ARBA" id="ARBA00001966"/>
    </source>
</evidence>
<dbReference type="InterPro" id="IPR013785">
    <property type="entry name" value="Aldolase_TIM"/>
</dbReference>
<proteinExistence type="predicted"/>
<dbReference type="SFLD" id="SFLDG01384">
    <property type="entry name" value="thioether_bond_formation_requi"/>
    <property type="match status" value="1"/>
</dbReference>
<protein>
    <submittedName>
        <fullName evidence="7">SCIFF radical SAM maturase</fullName>
    </submittedName>
</protein>
<dbReference type="GO" id="GO:0016491">
    <property type="term" value="F:oxidoreductase activity"/>
    <property type="evidence" value="ECO:0007669"/>
    <property type="project" value="InterPro"/>
</dbReference>
<dbReference type="PANTHER" id="PTHR43273:SF8">
    <property type="entry name" value="RADICAL SAM DOMAIN PROTEIN"/>
    <property type="match status" value="1"/>
</dbReference>
<dbReference type="Gene3D" id="3.20.20.70">
    <property type="entry name" value="Aldolase class I"/>
    <property type="match status" value="1"/>
</dbReference>
<keyword evidence="8" id="KW-1185">Reference proteome</keyword>
<evidence type="ECO:0000256" key="3">
    <source>
        <dbReference type="ARBA" id="ARBA00022723"/>
    </source>
</evidence>
<dbReference type="GO" id="GO:0051536">
    <property type="term" value="F:iron-sulfur cluster binding"/>
    <property type="evidence" value="ECO:0007669"/>
    <property type="project" value="UniProtKB-KW"/>
</dbReference>
<sequence>MIPLTAYKFEKNIHLYRYNDLNIMLDVNSGAVHLLDDMTYLLVQKTIDFNGDIYKAKEYYMTHYSEEVLNEAILEIVAAYKDGAMFSEEENLEVDFGNMPLKAICLNIAHTCNMKCKYCFASEGSFGGDTSLMPIETGKKTLDFLIEKSNGVKNLEIDFFGGEPLLNFELVKELVFYGRQKEKEYNKKINFTLTTNVLLLDDEIMDFIVKNNISIILSLDGRPEINDYHRNLKNGEGTYNLIVPLIKKMINKKPQSYYVRGTFTRNNLDFVNDFKHLVNLDIDAISLEPAVGVDNPYSIKEEDMPRVLKEYDKLTDYLLECFEKKKDIHFFHYNLDLQKGPCIAKRTSGCGAGIEYIAVTPEGDVYPCHQFIGKKDFCMGNVTTKKLANQMVDKFKTNHLHKEICNSCWARYYCGGGCHANAYDYNNSISIPYKNGCAMHKKRIEGAIYLELKKKISQ</sequence>
<dbReference type="SUPFAM" id="SSF102114">
    <property type="entry name" value="Radical SAM enzymes"/>
    <property type="match status" value="1"/>
</dbReference>
<evidence type="ECO:0000313" key="8">
    <source>
        <dbReference type="Proteomes" id="UP000426444"/>
    </source>
</evidence>
<dbReference type="NCBIfam" id="TIGR03974">
    <property type="entry name" value="rSAM_six_Cys"/>
    <property type="match status" value="1"/>
</dbReference>
<keyword evidence="2" id="KW-0949">S-adenosyl-L-methionine</keyword>
<dbReference type="RefSeq" id="WP_156204411.1">
    <property type="nucleotide sequence ID" value="NZ_CP046457.1"/>
</dbReference>
<dbReference type="InterPro" id="IPR024025">
    <property type="entry name" value="SCIFF_rSAM_maturase"/>
</dbReference>
<dbReference type="CDD" id="cd01335">
    <property type="entry name" value="Radical_SAM"/>
    <property type="match status" value="1"/>
</dbReference>
<reference evidence="8" key="1">
    <citation type="journal article" date="2019" name="Microbiology">
        <title>Complete Genome Sequence of an Uncultured Bacterium of the Candidate Phylum Bipolaricaulota.</title>
        <authorList>
            <person name="Kadnikov V.V."/>
            <person name="Mardanov A.V."/>
            <person name="Beletsky A.V."/>
            <person name="Frank Y.A."/>
            <person name="Karnachuk O.V."/>
            <person name="Ravin N.V."/>
        </authorList>
    </citation>
    <scope>NUCLEOTIDE SEQUENCE [LARGE SCALE GENOMIC DNA]</scope>
</reference>
<dbReference type="NCBIfam" id="TIGR04085">
    <property type="entry name" value="rSAM_more_4Fe4S"/>
    <property type="match status" value="1"/>
</dbReference>
<dbReference type="GO" id="GO:0046872">
    <property type="term" value="F:metal ion binding"/>
    <property type="evidence" value="ECO:0007669"/>
    <property type="project" value="UniProtKB-KW"/>
</dbReference>
<dbReference type="InterPro" id="IPR047602">
    <property type="entry name" value="SPASM_CteB-like"/>
</dbReference>
<evidence type="ECO:0000256" key="4">
    <source>
        <dbReference type="ARBA" id="ARBA00023004"/>
    </source>
</evidence>
<keyword evidence="3" id="KW-0479">Metal-binding</keyword>
<dbReference type="InterPro" id="IPR007197">
    <property type="entry name" value="rSAM"/>
</dbReference>
<gene>
    <name evidence="7" type="ORF">SYNTR_2056</name>
</gene>
<dbReference type="Proteomes" id="UP000426444">
    <property type="component" value="Chromosome"/>
</dbReference>
<name>A0A6I6DLD9_9FIRM</name>
<evidence type="ECO:0000313" key="7">
    <source>
        <dbReference type="EMBL" id="QGU00650.1"/>
    </source>
</evidence>
<dbReference type="Pfam" id="PF04055">
    <property type="entry name" value="Radical_SAM"/>
    <property type="match status" value="1"/>
</dbReference>
<dbReference type="OrthoDB" id="9808591at2"/>
<evidence type="ECO:0000256" key="2">
    <source>
        <dbReference type="ARBA" id="ARBA00022691"/>
    </source>
</evidence>
<dbReference type="SFLD" id="SFLDG01067">
    <property type="entry name" value="SPASM/twitch_domain_containing"/>
    <property type="match status" value="1"/>
</dbReference>
<dbReference type="InterPro" id="IPR023867">
    <property type="entry name" value="Sulphatase_maturase_rSAM"/>
</dbReference>
<comment type="cofactor">
    <cofactor evidence="1">
        <name>[4Fe-4S] cluster</name>
        <dbReference type="ChEBI" id="CHEBI:49883"/>
    </cofactor>
</comment>
<evidence type="ECO:0000259" key="6">
    <source>
        <dbReference type="PROSITE" id="PS51918"/>
    </source>
</evidence>
<dbReference type="CDD" id="cd21124">
    <property type="entry name" value="SPASM_CteB-like"/>
    <property type="match status" value="1"/>
</dbReference>
<dbReference type="SFLD" id="SFLDS00029">
    <property type="entry name" value="Radical_SAM"/>
    <property type="match status" value="1"/>
</dbReference>
<keyword evidence="5" id="KW-0411">Iron-sulfur</keyword>
<dbReference type="SFLD" id="SFLDG01386">
    <property type="entry name" value="main_SPASM_domain-containing"/>
    <property type="match status" value="1"/>
</dbReference>
<dbReference type="InterPro" id="IPR058240">
    <property type="entry name" value="rSAM_sf"/>
</dbReference>
<dbReference type="AlphaFoldDB" id="A0A6I6DLD9"/>
<dbReference type="Pfam" id="PF13186">
    <property type="entry name" value="SPASM"/>
    <property type="match status" value="1"/>
</dbReference>